<dbReference type="SUPFAM" id="SSF49464">
    <property type="entry name" value="Carboxypeptidase regulatory domain-like"/>
    <property type="match status" value="1"/>
</dbReference>
<protein>
    <submittedName>
        <fullName evidence="2">TonB-dependent receptor</fullName>
    </submittedName>
</protein>
<name>A0ABS9KFX4_9BACT</name>
<evidence type="ECO:0000313" key="3">
    <source>
        <dbReference type="Proteomes" id="UP001165366"/>
    </source>
</evidence>
<feature type="signal peptide" evidence="1">
    <location>
        <begin position="1"/>
        <end position="22"/>
    </location>
</feature>
<keyword evidence="1" id="KW-0732">Signal</keyword>
<dbReference type="Proteomes" id="UP001165366">
    <property type="component" value="Unassembled WGS sequence"/>
</dbReference>
<proteinExistence type="predicted"/>
<dbReference type="Gene3D" id="2.60.40.1120">
    <property type="entry name" value="Carboxypeptidase-like, regulatory domain"/>
    <property type="match status" value="1"/>
</dbReference>
<reference evidence="2" key="1">
    <citation type="submission" date="2022-01" db="EMBL/GenBank/DDBJ databases">
        <authorList>
            <person name="Wang Y."/>
        </authorList>
    </citation>
    <scope>NUCLEOTIDE SEQUENCE</scope>
    <source>
        <strain evidence="2">WB101</strain>
    </source>
</reference>
<evidence type="ECO:0000313" key="2">
    <source>
        <dbReference type="EMBL" id="MCG2589730.1"/>
    </source>
</evidence>
<accession>A0ABS9KFX4</accession>
<sequence length="897" mass="102705">MRRLFLTGLLLLSLSFFKNACAQEFDYLDEPLLDLLTDLEKSTPYRFLYREPLVEDINVKFSADAEDLFEKLEQALNLNNIGIRVDSARHQVLIFEQKPESSEQITAISGFVVDHQTGERLPYATIRWLENGTQSGITANQTGAFSLNQNFEDSRISLQVSYVGYQEETLYLDLDEKQNWTGITVRLEPELFSSPEIIVNGVTYFNPADTVFSGLMEIGNFSPLGEDNSVRALQTLPAVNVTNALNDGINIRGSSVDGFNVLLDGVSVYNQSHLFGLVDSFNPDVLQNRGFFYDVAPAQFESPSGGTLALITKTGSLREYKATLGTSNTAYRATIQGPIEKGRSSFLVSGRHSYMNTINWMNNRDLIKFGLNIDRPSSSNDIEQTSLNDFLIRTGNYDAAFYDLHAKLYFEGKNGNRFQVSGYLGEDQTEQFYERCFIRSSDNLCPIRFSNVNQNFFRLQELETKNNWGNRLASASYQFQLGKRGFAESLAGFSDYNTSYYKDDFTYQRNGNGRRETFLRPYGIENTLTEFKLRQSFNYSWPSVNFYSGLTYFNYELEYFEDSFRRLNYFDKTTVSQIDLATQVDLTHLENLNVYLGSRLHYTSSGEYFRWSPGVKLHAYPSQPISFSLGFSRTHQFLNQIGLSNINTEDIWIATTENQPPTQSDLFSAGLYLKLTPATYIRVEAYLKQIENMRLHESQTRFIPATLESEVPWYYQNQLSARGIEFLFRQILGPVSLSQSYTISSVEIENSRINSGKPFHPDWDRRHQLYSLIEFKLSDNLQLHASSTFATGTPNQLFKILEATQNPSNIGVTERLNNYHRLDFSLVFQTTAIGDKAEAKIFLFNVLDRQNEWYREFGVFVEENTNAPARDRFSTIGLPVSIYDLGFQPSFNLKLEF</sequence>
<gene>
    <name evidence="2" type="ORF">L6773_14210</name>
</gene>
<keyword evidence="2" id="KW-0675">Receptor</keyword>
<organism evidence="2 3">
    <name type="scientific">Rhodohalobacter sulfatireducens</name>
    <dbReference type="NCBI Taxonomy" id="2911366"/>
    <lineage>
        <taxon>Bacteria</taxon>
        <taxon>Pseudomonadati</taxon>
        <taxon>Balneolota</taxon>
        <taxon>Balneolia</taxon>
        <taxon>Balneolales</taxon>
        <taxon>Balneolaceae</taxon>
        <taxon>Rhodohalobacter</taxon>
    </lineage>
</organism>
<dbReference type="InterPro" id="IPR008969">
    <property type="entry name" value="CarboxyPept-like_regulatory"/>
</dbReference>
<comment type="caution">
    <text evidence="2">The sequence shown here is derived from an EMBL/GenBank/DDBJ whole genome shotgun (WGS) entry which is preliminary data.</text>
</comment>
<keyword evidence="3" id="KW-1185">Reference proteome</keyword>
<dbReference type="RefSeq" id="WP_237855090.1">
    <property type="nucleotide sequence ID" value="NZ_JAKLWS010000020.1"/>
</dbReference>
<dbReference type="EMBL" id="JAKLWS010000020">
    <property type="protein sequence ID" value="MCG2589730.1"/>
    <property type="molecule type" value="Genomic_DNA"/>
</dbReference>
<evidence type="ECO:0000256" key="1">
    <source>
        <dbReference type="SAM" id="SignalP"/>
    </source>
</evidence>
<dbReference type="Pfam" id="PF13715">
    <property type="entry name" value="CarbopepD_reg_2"/>
    <property type="match status" value="1"/>
</dbReference>
<reference evidence="2" key="2">
    <citation type="submission" date="2024-05" db="EMBL/GenBank/DDBJ databases">
        <title>Rhodohalobacter halophilus gen. nov., sp. nov., a moderately halophilic member of the family Balneolaceae.</title>
        <authorList>
            <person name="Xia J."/>
        </authorList>
    </citation>
    <scope>NUCLEOTIDE SEQUENCE</scope>
    <source>
        <strain evidence="2">WB101</strain>
    </source>
</reference>
<feature type="chain" id="PRO_5046860054" evidence="1">
    <location>
        <begin position="23"/>
        <end position="897"/>
    </location>
</feature>
<dbReference type="SUPFAM" id="SSF56935">
    <property type="entry name" value="Porins"/>
    <property type="match status" value="1"/>
</dbReference>